<sequence length="397" mass="44306">MEVAGLTLSAVALATLFNTCVECFETFSQGRNLEKDFSYLLIRLDFERTQLLLWGNSSGILKIEKEDRHVRLADPTVSKLVEDALGAIKTLLSDASLLQQRYGVKFSTATSAKKQSISANLLTQALPDRSALSTASKARWAVHDKSKFTELLEKLSTLVEKLHMLIPVPDSQHDDLENDLAAILDISQLRLVEVALQSSSPRGKALSRVASVIISNSEIGTIDRRTLVDWLQDTTQWINEPNDTNVSSTSTQTGGRLSLEGKLGYLSLNTEKSLYFVNTPECRNLATSKPCPTIVPYERLHLAANNTFHARGLQPLRFLFPKLARCENFQPDSYVELFEGLQRSSYEVQEVTIRRINQMLPFGFIYIHTSPCQCAIQTAVEIAQQLDNEHITAMTVS</sequence>
<dbReference type="Gene3D" id="1.20.120.1020">
    <property type="entry name" value="Prion-inhibition and propagation, HeLo domain"/>
    <property type="match status" value="1"/>
</dbReference>
<dbReference type="PANTHER" id="PTHR37542">
    <property type="entry name" value="HELO DOMAIN-CONTAINING PROTEIN-RELATED"/>
    <property type="match status" value="1"/>
</dbReference>
<proteinExistence type="predicted"/>
<dbReference type="EMBL" id="WNKQ01000006">
    <property type="protein sequence ID" value="KAF5851035.1"/>
    <property type="molecule type" value="Genomic_DNA"/>
</dbReference>
<dbReference type="Proteomes" id="UP000624244">
    <property type="component" value="Unassembled WGS sequence"/>
</dbReference>
<dbReference type="InterPro" id="IPR029498">
    <property type="entry name" value="HeLo_dom"/>
</dbReference>
<evidence type="ECO:0000256" key="1">
    <source>
        <dbReference type="SAM" id="SignalP"/>
    </source>
</evidence>
<evidence type="ECO:0000259" key="2">
    <source>
        <dbReference type="Pfam" id="PF14479"/>
    </source>
</evidence>
<dbReference type="AlphaFoldDB" id="A0A8H5ZL08"/>
<feature type="chain" id="PRO_5033993995" description="Prion-inhibition and propagation HeLo domain-containing protein" evidence="1">
    <location>
        <begin position="24"/>
        <end position="397"/>
    </location>
</feature>
<organism evidence="3 4">
    <name type="scientific">Cochliobolus sativus</name>
    <name type="common">Common root rot and spot blotch fungus</name>
    <name type="synonym">Bipolaris sorokiniana</name>
    <dbReference type="NCBI Taxonomy" id="45130"/>
    <lineage>
        <taxon>Eukaryota</taxon>
        <taxon>Fungi</taxon>
        <taxon>Dikarya</taxon>
        <taxon>Ascomycota</taxon>
        <taxon>Pezizomycotina</taxon>
        <taxon>Dothideomycetes</taxon>
        <taxon>Pleosporomycetidae</taxon>
        <taxon>Pleosporales</taxon>
        <taxon>Pleosporineae</taxon>
        <taxon>Pleosporaceae</taxon>
        <taxon>Bipolaris</taxon>
    </lineage>
</organism>
<evidence type="ECO:0000313" key="3">
    <source>
        <dbReference type="EMBL" id="KAF5851035.1"/>
    </source>
</evidence>
<dbReference type="InterPro" id="IPR038305">
    <property type="entry name" value="HeLo_sf"/>
</dbReference>
<feature type="domain" description="Prion-inhibition and propagation HeLo" evidence="2">
    <location>
        <begin position="5"/>
        <end position="191"/>
    </location>
</feature>
<keyword evidence="1" id="KW-0732">Signal</keyword>
<gene>
    <name evidence="3" type="ORF">GGP41_010703</name>
</gene>
<name>A0A8H5ZL08_COCSA</name>
<protein>
    <recommendedName>
        <fullName evidence="2">Prion-inhibition and propagation HeLo domain-containing protein</fullName>
    </recommendedName>
</protein>
<reference evidence="3" key="1">
    <citation type="submission" date="2019-11" db="EMBL/GenBank/DDBJ databases">
        <title>Bipolaris sorokiniana Genome sequencing.</title>
        <authorList>
            <person name="Wang H."/>
        </authorList>
    </citation>
    <scope>NUCLEOTIDE SEQUENCE</scope>
</reference>
<feature type="signal peptide" evidence="1">
    <location>
        <begin position="1"/>
        <end position="23"/>
    </location>
</feature>
<dbReference type="Pfam" id="PF14479">
    <property type="entry name" value="HeLo"/>
    <property type="match status" value="1"/>
</dbReference>
<accession>A0A8H5ZL08</accession>
<comment type="caution">
    <text evidence="3">The sequence shown here is derived from an EMBL/GenBank/DDBJ whole genome shotgun (WGS) entry which is preliminary data.</text>
</comment>
<evidence type="ECO:0000313" key="4">
    <source>
        <dbReference type="Proteomes" id="UP000624244"/>
    </source>
</evidence>